<feature type="site" description="Part of a proton relay during catalysis" evidence="12">
    <location>
        <position position="48"/>
    </location>
</feature>
<evidence type="ECO:0000256" key="14">
    <source>
        <dbReference type="PIRSR" id="PIRSR001365-1"/>
    </source>
</evidence>
<feature type="active site" description="Schiff-base intermediate with substrate" evidence="12 14">
    <location>
        <position position="165"/>
    </location>
</feature>
<dbReference type="PRINTS" id="PR00146">
    <property type="entry name" value="DHPICSNTHASE"/>
</dbReference>
<feature type="binding site" evidence="12 15">
    <location>
        <position position="207"/>
    </location>
    <ligand>
        <name>pyruvate</name>
        <dbReference type="ChEBI" id="CHEBI:15361"/>
    </ligand>
</feature>
<dbReference type="CDD" id="cd00950">
    <property type="entry name" value="DHDPS"/>
    <property type="match status" value="1"/>
</dbReference>
<sequence length="296" mass="32429">MKNPVFTGAAVAIITPMKEDGSVNYDEFGRFIDWQIANGTDAIVVCGTTGESSTLEVDEHSECIKWCVDYVAGRCTVIAGTGSNSTRTAIELSQEACRDGADALLLVTPYYNKTSQKGLIAHYKAIHDATDKPIILYNVPSRTGMNILPETAYELSKLPRINGVKEASGNLEQIAKIHELCGDELNIWSGNDDQIYDIMERGGLGVISVLSNVCPQETHDIVAKYLDGDKEGSKALMDKYMKLAKALFCDVNPIPVKEAVNLIGYDAGHCRLPLIDMSEENKAMLRNIMNEYGLIK</sequence>
<keyword evidence="5 12" id="KW-0963">Cytoplasm</keyword>
<evidence type="ECO:0000313" key="16">
    <source>
        <dbReference type="EMBL" id="HIW85424.1"/>
    </source>
</evidence>
<evidence type="ECO:0000313" key="17">
    <source>
        <dbReference type="Proteomes" id="UP000824205"/>
    </source>
</evidence>
<evidence type="ECO:0000256" key="15">
    <source>
        <dbReference type="PIRSR" id="PIRSR001365-2"/>
    </source>
</evidence>
<dbReference type="SUPFAM" id="SSF51569">
    <property type="entry name" value="Aldolase"/>
    <property type="match status" value="1"/>
</dbReference>
<comment type="similarity">
    <text evidence="3 12 13">Belongs to the DapA family.</text>
</comment>
<dbReference type="Pfam" id="PF00701">
    <property type="entry name" value="DHDPS"/>
    <property type="match status" value="1"/>
</dbReference>
<comment type="subunit">
    <text evidence="12">Homotetramer; dimer of dimers.</text>
</comment>
<organism evidence="16 17">
    <name type="scientific">Candidatus Eubacterium faecipullorum</name>
    <dbReference type="NCBI Taxonomy" id="2838571"/>
    <lineage>
        <taxon>Bacteria</taxon>
        <taxon>Bacillati</taxon>
        <taxon>Bacillota</taxon>
        <taxon>Clostridia</taxon>
        <taxon>Eubacteriales</taxon>
        <taxon>Eubacteriaceae</taxon>
        <taxon>Eubacterium</taxon>
    </lineage>
</organism>
<gene>
    <name evidence="12 16" type="primary">dapA</name>
    <name evidence="16" type="ORF">IAA48_02920</name>
</gene>
<reference evidence="16" key="1">
    <citation type="journal article" date="2021" name="PeerJ">
        <title>Extensive microbial diversity within the chicken gut microbiome revealed by metagenomics and culture.</title>
        <authorList>
            <person name="Gilroy R."/>
            <person name="Ravi A."/>
            <person name="Getino M."/>
            <person name="Pursley I."/>
            <person name="Horton D.L."/>
            <person name="Alikhan N.F."/>
            <person name="Baker D."/>
            <person name="Gharbi K."/>
            <person name="Hall N."/>
            <person name="Watson M."/>
            <person name="Adriaenssens E.M."/>
            <person name="Foster-Nyarko E."/>
            <person name="Jarju S."/>
            <person name="Secka A."/>
            <person name="Antonio M."/>
            <person name="Oren A."/>
            <person name="Chaudhuri R.R."/>
            <person name="La Ragione R."/>
            <person name="Hildebrand F."/>
            <person name="Pallen M.J."/>
        </authorList>
    </citation>
    <scope>NUCLEOTIDE SEQUENCE</scope>
    <source>
        <strain evidence="16">421</strain>
    </source>
</reference>
<dbReference type="InterPro" id="IPR020624">
    <property type="entry name" value="Schiff_base-form_aldolases_CS"/>
</dbReference>
<evidence type="ECO:0000256" key="7">
    <source>
        <dbReference type="ARBA" id="ARBA00022915"/>
    </source>
</evidence>
<dbReference type="PIRSF" id="PIRSF001365">
    <property type="entry name" value="DHDPS"/>
    <property type="match status" value="1"/>
</dbReference>
<comment type="catalytic activity">
    <reaction evidence="11 12">
        <text>L-aspartate 4-semialdehyde + pyruvate = (2S,4S)-4-hydroxy-2,3,4,5-tetrahydrodipicolinate + H2O + H(+)</text>
        <dbReference type="Rhea" id="RHEA:34171"/>
        <dbReference type="ChEBI" id="CHEBI:15361"/>
        <dbReference type="ChEBI" id="CHEBI:15377"/>
        <dbReference type="ChEBI" id="CHEBI:15378"/>
        <dbReference type="ChEBI" id="CHEBI:67139"/>
        <dbReference type="ChEBI" id="CHEBI:537519"/>
        <dbReference type="EC" id="4.3.3.7"/>
    </reaction>
</comment>
<dbReference type="GO" id="GO:0009089">
    <property type="term" value="P:lysine biosynthetic process via diaminopimelate"/>
    <property type="evidence" value="ECO:0007669"/>
    <property type="project" value="UniProtKB-UniRule"/>
</dbReference>
<dbReference type="NCBIfam" id="TIGR00674">
    <property type="entry name" value="dapA"/>
    <property type="match status" value="1"/>
</dbReference>
<dbReference type="InterPro" id="IPR013785">
    <property type="entry name" value="Aldolase_TIM"/>
</dbReference>
<evidence type="ECO:0000256" key="3">
    <source>
        <dbReference type="ARBA" id="ARBA00007592"/>
    </source>
</evidence>
<dbReference type="PROSITE" id="PS00665">
    <property type="entry name" value="DHDPS_1"/>
    <property type="match status" value="1"/>
</dbReference>
<feature type="active site" description="Proton donor/acceptor" evidence="12 14">
    <location>
        <position position="137"/>
    </location>
</feature>
<keyword evidence="7 12" id="KW-0220">Diaminopimelate biosynthesis</keyword>
<evidence type="ECO:0000256" key="8">
    <source>
        <dbReference type="ARBA" id="ARBA00023154"/>
    </source>
</evidence>
<keyword evidence="8 12" id="KW-0457">Lysine biosynthesis</keyword>
<dbReference type="HAMAP" id="MF_00418">
    <property type="entry name" value="DapA"/>
    <property type="match status" value="1"/>
</dbReference>
<comment type="caution">
    <text evidence="16">The sequence shown here is derived from an EMBL/GenBank/DDBJ whole genome shotgun (WGS) entry which is preliminary data.</text>
</comment>
<dbReference type="EC" id="4.3.3.7" evidence="4 12"/>
<dbReference type="GO" id="GO:0005829">
    <property type="term" value="C:cytosol"/>
    <property type="evidence" value="ECO:0007669"/>
    <property type="project" value="TreeGrafter"/>
</dbReference>
<dbReference type="AlphaFoldDB" id="A0A9D1UF14"/>
<dbReference type="SMART" id="SM01130">
    <property type="entry name" value="DHDPS"/>
    <property type="match status" value="1"/>
</dbReference>
<evidence type="ECO:0000256" key="5">
    <source>
        <dbReference type="ARBA" id="ARBA00022490"/>
    </source>
</evidence>
<dbReference type="EMBL" id="DXGE01000011">
    <property type="protein sequence ID" value="HIW85424.1"/>
    <property type="molecule type" value="Genomic_DNA"/>
</dbReference>
<reference evidence="16" key="2">
    <citation type="submission" date="2021-04" db="EMBL/GenBank/DDBJ databases">
        <authorList>
            <person name="Gilroy R."/>
        </authorList>
    </citation>
    <scope>NUCLEOTIDE SEQUENCE</scope>
    <source>
        <strain evidence="16">421</strain>
    </source>
</reference>
<accession>A0A9D1UF14</accession>
<protein>
    <recommendedName>
        <fullName evidence="4 12">4-hydroxy-tetrahydrodipicolinate synthase</fullName>
        <shortName evidence="12">HTPA synthase</shortName>
        <ecNumber evidence="4 12">4.3.3.7</ecNumber>
    </recommendedName>
</protein>
<feature type="binding site" evidence="12 15">
    <location>
        <position position="49"/>
    </location>
    <ligand>
        <name>pyruvate</name>
        <dbReference type="ChEBI" id="CHEBI:15361"/>
    </ligand>
</feature>
<dbReference type="InterPro" id="IPR002220">
    <property type="entry name" value="DapA-like"/>
</dbReference>
<dbReference type="Proteomes" id="UP000824205">
    <property type="component" value="Unassembled WGS sequence"/>
</dbReference>
<evidence type="ECO:0000256" key="2">
    <source>
        <dbReference type="ARBA" id="ARBA00005120"/>
    </source>
</evidence>
<dbReference type="PROSITE" id="PS00666">
    <property type="entry name" value="DHDPS_2"/>
    <property type="match status" value="1"/>
</dbReference>
<dbReference type="GO" id="GO:0008840">
    <property type="term" value="F:4-hydroxy-tetrahydrodipicolinate synthase activity"/>
    <property type="evidence" value="ECO:0007669"/>
    <property type="project" value="UniProtKB-UniRule"/>
</dbReference>
<dbReference type="PANTHER" id="PTHR12128">
    <property type="entry name" value="DIHYDRODIPICOLINATE SYNTHASE"/>
    <property type="match status" value="1"/>
</dbReference>
<dbReference type="InterPro" id="IPR005263">
    <property type="entry name" value="DapA"/>
</dbReference>
<dbReference type="PANTHER" id="PTHR12128:SF66">
    <property type="entry name" value="4-HYDROXY-2-OXOGLUTARATE ALDOLASE, MITOCHONDRIAL"/>
    <property type="match status" value="1"/>
</dbReference>
<comment type="caution">
    <text evidence="12">Was originally thought to be a dihydrodipicolinate synthase (DHDPS), catalyzing the condensation of (S)-aspartate-beta-semialdehyde [(S)-ASA] and pyruvate to dihydrodipicolinate (DHDP). However, it was shown in E.coli that the product of the enzymatic reaction is not dihydrodipicolinate but in fact (4S)-4-hydroxy-2,3,4,5-tetrahydro-(2S)-dipicolinic acid (HTPA), and that the consecutive dehydration reaction leading to DHDP is not spontaneous but catalyzed by DapB.</text>
</comment>
<evidence type="ECO:0000256" key="12">
    <source>
        <dbReference type="HAMAP-Rule" id="MF_00418"/>
    </source>
</evidence>
<keyword evidence="9 12" id="KW-0456">Lyase</keyword>
<evidence type="ECO:0000256" key="13">
    <source>
        <dbReference type="PIRNR" id="PIRNR001365"/>
    </source>
</evidence>
<evidence type="ECO:0000256" key="11">
    <source>
        <dbReference type="ARBA" id="ARBA00047836"/>
    </source>
</evidence>
<dbReference type="InterPro" id="IPR020625">
    <property type="entry name" value="Schiff_base-form_aldolases_AS"/>
</dbReference>
<keyword evidence="10 12" id="KW-0704">Schiff base</keyword>
<name>A0A9D1UF14_9FIRM</name>
<evidence type="ECO:0000256" key="10">
    <source>
        <dbReference type="ARBA" id="ARBA00023270"/>
    </source>
</evidence>
<comment type="function">
    <text evidence="1 12">Catalyzes the condensation of (S)-aspartate-beta-semialdehyde [(S)-ASA] and pyruvate to 4-hydroxy-tetrahydrodipicolinate (HTPA).</text>
</comment>
<dbReference type="GO" id="GO:0019877">
    <property type="term" value="P:diaminopimelate biosynthetic process"/>
    <property type="evidence" value="ECO:0007669"/>
    <property type="project" value="UniProtKB-UniRule"/>
</dbReference>
<proteinExistence type="inferred from homology"/>
<evidence type="ECO:0000256" key="1">
    <source>
        <dbReference type="ARBA" id="ARBA00003294"/>
    </source>
</evidence>
<comment type="subcellular location">
    <subcellularLocation>
        <location evidence="12">Cytoplasm</location>
    </subcellularLocation>
</comment>
<keyword evidence="6 12" id="KW-0028">Amino-acid biosynthesis</keyword>
<dbReference type="Gene3D" id="3.20.20.70">
    <property type="entry name" value="Aldolase class I"/>
    <property type="match status" value="1"/>
</dbReference>
<evidence type="ECO:0000256" key="9">
    <source>
        <dbReference type="ARBA" id="ARBA00023239"/>
    </source>
</evidence>
<evidence type="ECO:0000256" key="4">
    <source>
        <dbReference type="ARBA" id="ARBA00012086"/>
    </source>
</evidence>
<evidence type="ECO:0000256" key="6">
    <source>
        <dbReference type="ARBA" id="ARBA00022605"/>
    </source>
</evidence>
<feature type="site" description="Part of a proton relay during catalysis" evidence="12">
    <location>
        <position position="111"/>
    </location>
</feature>
<comment type="pathway">
    <text evidence="2 12">Amino-acid biosynthesis; L-lysine biosynthesis via DAP pathway; (S)-tetrahydrodipicolinate from L-aspartate: step 3/4.</text>
</comment>